<organism evidence="7 8">
    <name type="scientific">Leeuwenhoekiella palythoae</name>
    <dbReference type="NCBI Taxonomy" id="573501"/>
    <lineage>
        <taxon>Bacteria</taxon>
        <taxon>Pseudomonadati</taxon>
        <taxon>Bacteroidota</taxon>
        <taxon>Flavobacteriia</taxon>
        <taxon>Flavobacteriales</taxon>
        <taxon>Flavobacteriaceae</taxon>
        <taxon>Leeuwenhoekiella</taxon>
    </lineage>
</organism>
<dbReference type="OrthoDB" id="680700at2"/>
<protein>
    <recommendedName>
        <fullName evidence="5">Translocation and assembly module TamB C-terminal domain-containing protein</fullName>
    </recommendedName>
</protein>
<dbReference type="GO" id="GO:0009306">
    <property type="term" value="P:protein secretion"/>
    <property type="evidence" value="ECO:0007669"/>
    <property type="project" value="InterPro"/>
</dbReference>
<proteinExistence type="predicted"/>
<reference evidence="6 9" key="3">
    <citation type="submission" date="2018-07" db="EMBL/GenBank/DDBJ databases">
        <title>Leeuwenhoekiella genomics.</title>
        <authorList>
            <person name="Tahon G."/>
            <person name="Willems A."/>
        </authorList>
    </citation>
    <scope>NUCLEOTIDE SEQUENCE [LARGE SCALE GENOMIC DNA]</scope>
    <source>
        <strain evidence="6 9">LMG 24856</strain>
    </source>
</reference>
<accession>A0A1M5ZHW7</accession>
<gene>
    <name evidence="6" type="ORF">DSM01_2838</name>
    <name evidence="7" type="ORF">SAMN04487999_3085</name>
</gene>
<dbReference type="RefSeq" id="WP_072984559.1">
    <property type="nucleotide sequence ID" value="NZ_FQXT01000006.1"/>
</dbReference>
<dbReference type="Proteomes" id="UP000184240">
    <property type="component" value="Unassembled WGS sequence"/>
</dbReference>
<comment type="subcellular location">
    <subcellularLocation>
        <location evidence="1">Membrane</location>
        <topology evidence="1">Single-pass membrane protein</topology>
    </subcellularLocation>
</comment>
<evidence type="ECO:0000313" key="6">
    <source>
        <dbReference type="EMBL" id="RXG27720.1"/>
    </source>
</evidence>
<reference evidence="8" key="2">
    <citation type="submission" date="2016-11" db="EMBL/GenBank/DDBJ databases">
        <authorList>
            <person name="Varghese N."/>
            <person name="Submissions S."/>
        </authorList>
    </citation>
    <scope>NUCLEOTIDE SEQUENCE [LARGE SCALE GENOMIC DNA]</scope>
    <source>
        <strain evidence="8">DSM 19859</strain>
    </source>
</reference>
<keyword evidence="4" id="KW-0472">Membrane</keyword>
<reference evidence="7" key="1">
    <citation type="submission" date="2016-11" db="EMBL/GenBank/DDBJ databases">
        <authorList>
            <person name="Jaros S."/>
            <person name="Januszkiewicz K."/>
            <person name="Wedrychowicz H."/>
        </authorList>
    </citation>
    <scope>NUCLEOTIDE SEQUENCE [LARGE SCALE GENOMIC DNA]</scope>
    <source>
        <strain evidence="7">DSM 19859</strain>
    </source>
</reference>
<name>A0A1M5ZHW7_9FLAO</name>
<evidence type="ECO:0000313" key="9">
    <source>
        <dbReference type="Proteomes" id="UP000290037"/>
    </source>
</evidence>
<evidence type="ECO:0000259" key="5">
    <source>
        <dbReference type="Pfam" id="PF04357"/>
    </source>
</evidence>
<keyword evidence="3" id="KW-1133">Transmembrane helix</keyword>
<evidence type="ECO:0000256" key="2">
    <source>
        <dbReference type="ARBA" id="ARBA00022692"/>
    </source>
</evidence>
<dbReference type="Proteomes" id="UP000290037">
    <property type="component" value="Unassembled WGS sequence"/>
</dbReference>
<sequence>MLLIIFSIPAVQTSVAKKVTKALNDTYGTAISINKIQLKYNGNALIKEVYIADHHQDTLIYAQTVETSLLSIRSLIENEMPLGDIYLGAAKLYVKKYQGEENDNLYVFSQKFNTGKTGGTPFKLSASEVEIEDMHFKFIDEDLDTPEVINYHNLYIRAEDFDLDDVTITTQIKDLRFDADRDYHLRGLEADFKYNPDEIILKEMVLSTEHSVIRGDVYLDTRNDAFQDFNNLVKIDIDFDESKISTTDLQAFYAEFGAGEDILLSGKLQGTLNDFTVTDFDLTGLSNSRILGNVRFEQLLGDNSTFRINGDYRQLKTTYLDLTSLLPNILGNNLPPELVRLGTVDLTGTLNVSENTVYVKSNIQTDLGFLETDIDLRNTQNIQNASYVGMLRGEQFNMGRLLKVPELKNITFNVRVNGSGVEAETLDTRVEGVISSATYNNYTYRGITVAGNLQNPNFDGRLTVRDPNANFTFDGLIDVSEEIHTYDFTADIARIDLGKLNFLRDSSAVLKGKVVMDMRGTNIDDTGGVIAFSEASFENANDLYEFQDFVITSGFRRGIRTITMNSPDIISGQVSGVFKIGDVKALFQNAIGSLYTNYEPQTVTENQFMDFNIQIYSKIVEVLVPDVELEPDTFVRGSVVADDSDFKLTFRSPRIKAFGVMAEAINVRVDNKNPLFNAYVEADSIGSGVYGVSDFNLINVTLKDTLFIRSEFKGGPDKQDNFDLSFYHTINEENNSVVGFKRSSLRFKNNEWFLNEQDNKNNKIVFDNNFLDWDLKELTLSHDKERISLKGQVKDSTYKDIQTNFENVRLSHITPYIDSLDMRGLVNGNLDVLQKEGVYLPNSSVNIANFTINDILMGDLDLSIEGNESLTNYQVNTRLNNDDVEVLSALGTIDVGQENPSIDLDVQLRKLNMKAFSPLGGEVISKIRGLASGRATVTGDYRNPDVDGELLLREAGLAIPYLNTDYDFRGTARITLDDQEFRFGSVALVDTKYKTTGTLTGSISHQYFRDWEMDLDVNTDRLVVLDTEPDDFALYYGTAFISGEASLTGPTDELVIDVTATTQEGTVFKIPLSDTESFGDNSNIYFLSPEEKQARLDGEEVVIEEIKGLELNFDLEVTRDAEVEIVVDEVNGSTLKGRGAGYLLIQINTNGKFNMFGDFTPYSGTYNFRYSGVVQKQFNILPEGKISWDGNPTEALLDISAVYNTQANPSILLENPSINRKIPVNVIINLDGELIQPEITFDFEFPNTSSIVTSELAYRLDNRATRELQAFSLVTQGSFFSQSGIDAQSAAYGNLIETASGIFNDLLSDEDGKFNVGLDYVQADNRPDLQTSGRFGFTLSTQISKKVLINGKVGVPVGGISEQAVVGDVEVNFLLNEDGSLRATIFNRQTDIQFVARNNEGYTQGAGLSYSVDFNTFKELIQKIFKGKAREVEEEIKVIQPDSEIPYNGFDQ</sequence>
<dbReference type="GO" id="GO:0005886">
    <property type="term" value="C:plasma membrane"/>
    <property type="evidence" value="ECO:0007669"/>
    <property type="project" value="InterPro"/>
</dbReference>
<evidence type="ECO:0000313" key="7">
    <source>
        <dbReference type="EMBL" id="SHI23812.1"/>
    </source>
</evidence>
<evidence type="ECO:0000256" key="1">
    <source>
        <dbReference type="ARBA" id="ARBA00004167"/>
    </source>
</evidence>
<keyword evidence="9" id="KW-1185">Reference proteome</keyword>
<keyword evidence="2" id="KW-0812">Transmembrane</keyword>
<dbReference type="InterPro" id="IPR007452">
    <property type="entry name" value="TamB_C"/>
</dbReference>
<evidence type="ECO:0000256" key="4">
    <source>
        <dbReference type="ARBA" id="ARBA00023136"/>
    </source>
</evidence>
<evidence type="ECO:0000256" key="3">
    <source>
        <dbReference type="ARBA" id="ARBA00022989"/>
    </source>
</evidence>
<feature type="domain" description="Translocation and assembly module TamB C-terminal" evidence="5">
    <location>
        <begin position="992"/>
        <end position="1414"/>
    </location>
</feature>
<evidence type="ECO:0000313" key="8">
    <source>
        <dbReference type="Proteomes" id="UP000184240"/>
    </source>
</evidence>
<dbReference type="EMBL" id="FQXT01000006">
    <property type="protein sequence ID" value="SHI23812.1"/>
    <property type="molecule type" value="Genomic_DNA"/>
</dbReference>
<dbReference type="EMBL" id="QOVN01000006">
    <property type="protein sequence ID" value="RXG27720.1"/>
    <property type="molecule type" value="Genomic_DNA"/>
</dbReference>
<dbReference type="STRING" id="573501.SAMN04487999_3085"/>
<dbReference type="Pfam" id="PF04357">
    <property type="entry name" value="TamB"/>
    <property type="match status" value="1"/>
</dbReference>